<reference evidence="2 3" key="1">
    <citation type="submission" date="2016-10" db="EMBL/GenBank/DDBJ databases">
        <authorList>
            <person name="de Groot N.N."/>
        </authorList>
    </citation>
    <scope>NUCLEOTIDE SEQUENCE [LARGE SCALE GENOMIC DNA]</scope>
    <source>
        <strain evidence="2 3">DSM 11978</strain>
    </source>
</reference>
<dbReference type="Gene3D" id="1.10.10.10">
    <property type="entry name" value="Winged helix-like DNA-binding domain superfamily/Winged helix DNA-binding domain"/>
    <property type="match status" value="1"/>
</dbReference>
<dbReference type="InterPro" id="IPR011991">
    <property type="entry name" value="ArsR-like_HTH"/>
</dbReference>
<dbReference type="InterPro" id="IPR036390">
    <property type="entry name" value="WH_DNA-bd_sf"/>
</dbReference>
<accession>A0A1H7IYV3</accession>
<gene>
    <name evidence="2" type="ORF">SAMN05216439_1302</name>
</gene>
<evidence type="ECO:0000313" key="2">
    <source>
        <dbReference type="EMBL" id="SEK67701.1"/>
    </source>
</evidence>
<dbReference type="OrthoDB" id="75403at2157"/>
<proteinExistence type="predicted"/>
<protein>
    <submittedName>
        <fullName evidence="2">Winged helix-turn-helix</fullName>
    </submittedName>
</protein>
<dbReference type="GO" id="GO:0003700">
    <property type="term" value="F:DNA-binding transcription factor activity"/>
    <property type="evidence" value="ECO:0007669"/>
    <property type="project" value="InterPro"/>
</dbReference>
<evidence type="ECO:0000259" key="1">
    <source>
        <dbReference type="Pfam" id="PF14947"/>
    </source>
</evidence>
<sequence>MDKKDDMSIISLLARSKKRFKVLKSLEKEDKIPSKISKDIDDNSNHVSKYLKTLKEAELVECLNEEDKRYRFYSITNKGKYYLDKVEKDYND</sequence>
<dbReference type="EMBL" id="FOAK01000004">
    <property type="protein sequence ID" value="SEK67701.1"/>
    <property type="molecule type" value="Genomic_DNA"/>
</dbReference>
<organism evidence="2 3">
    <name type="scientific">Methanobrevibacter gottschalkii</name>
    <dbReference type="NCBI Taxonomy" id="190974"/>
    <lineage>
        <taxon>Archaea</taxon>
        <taxon>Methanobacteriati</taxon>
        <taxon>Methanobacteriota</taxon>
        <taxon>Methanomada group</taxon>
        <taxon>Methanobacteria</taxon>
        <taxon>Methanobacteriales</taxon>
        <taxon>Methanobacteriaceae</taxon>
        <taxon>Methanobrevibacter</taxon>
    </lineage>
</organism>
<dbReference type="InterPro" id="IPR036388">
    <property type="entry name" value="WH-like_DNA-bd_sf"/>
</dbReference>
<dbReference type="SUPFAM" id="SSF46785">
    <property type="entry name" value="Winged helix' DNA-binding domain"/>
    <property type="match status" value="1"/>
</dbReference>
<dbReference type="Proteomes" id="UP000199506">
    <property type="component" value="Unassembled WGS sequence"/>
</dbReference>
<feature type="domain" description="ArnR1-like winged helix-turn-helix" evidence="1">
    <location>
        <begin position="20"/>
        <end position="88"/>
    </location>
</feature>
<dbReference type="InterPro" id="IPR038723">
    <property type="entry name" value="ArnR1-like_HTH"/>
</dbReference>
<dbReference type="CDD" id="cd00090">
    <property type="entry name" value="HTH_ARSR"/>
    <property type="match status" value="1"/>
</dbReference>
<dbReference type="STRING" id="190974.SAMN05216439_1302"/>
<dbReference type="Pfam" id="PF14947">
    <property type="entry name" value="HTH_45"/>
    <property type="match status" value="1"/>
</dbReference>
<name>A0A1H7IYV3_9EURY</name>
<dbReference type="AlphaFoldDB" id="A0A1H7IYV3"/>
<dbReference type="RefSeq" id="WP_091699133.1">
    <property type="nucleotide sequence ID" value="NZ_JBANCJ010000001.1"/>
</dbReference>
<evidence type="ECO:0000313" key="3">
    <source>
        <dbReference type="Proteomes" id="UP000199506"/>
    </source>
</evidence>